<feature type="transmembrane region" description="Helical" evidence="1">
    <location>
        <begin position="89"/>
        <end position="106"/>
    </location>
</feature>
<keyword evidence="3" id="KW-1185">Reference proteome</keyword>
<organism evidence="2 3">
    <name type="scientific">Piscinibacter koreensis</name>
    <dbReference type="NCBI Taxonomy" id="2742824"/>
    <lineage>
        <taxon>Bacteria</taxon>
        <taxon>Pseudomonadati</taxon>
        <taxon>Pseudomonadota</taxon>
        <taxon>Betaproteobacteria</taxon>
        <taxon>Burkholderiales</taxon>
        <taxon>Sphaerotilaceae</taxon>
        <taxon>Piscinibacter</taxon>
    </lineage>
</organism>
<evidence type="ECO:0000256" key="1">
    <source>
        <dbReference type="SAM" id="Phobius"/>
    </source>
</evidence>
<evidence type="ECO:0000313" key="3">
    <source>
        <dbReference type="Proteomes" id="UP000529637"/>
    </source>
</evidence>
<name>A0A7Y6TY52_9BURK</name>
<dbReference type="Proteomes" id="UP000529637">
    <property type="component" value="Unassembled WGS sequence"/>
</dbReference>
<accession>A0A7Y6TY52</accession>
<sequence>MGKLLYRASAADGSERSGIVRARSSAEARSELQGKGLGNVVFHNELLADIEEAPASASAREAEALARFKIRLMEKPGTATVLGEVARRLRWLIAACIATALAAWWLGSWTLLALSIGALVLPFAAVHVGAARARRYQAMLRAFALGDAETVRRQAARIRRGADDNLQLQFELDVRLARLDAPDGKLQEALAALEPWRDRLADSPGLFDALVGTVHLAGGDRAGFVDATSRASAASGAEPGRVVDHALANARFGDVDEAARLAASVDASLLPPYARGFVAWTDGLIRARRGAPGAVDVLAQATNAFAVLSTHPAAWTSLAFCACDHALALNRAGRLGEARGVVAGVWPVLSAHADAPLLRELARQNLVPTPVP</sequence>
<gene>
    <name evidence="2" type="ORF">HQN59_18500</name>
</gene>
<keyword evidence="1" id="KW-0472">Membrane</keyword>
<dbReference type="EMBL" id="JABWMJ010000009">
    <property type="protein sequence ID" value="NUZ07757.1"/>
    <property type="molecule type" value="Genomic_DNA"/>
</dbReference>
<evidence type="ECO:0000313" key="2">
    <source>
        <dbReference type="EMBL" id="NUZ07757.1"/>
    </source>
</evidence>
<feature type="transmembrane region" description="Helical" evidence="1">
    <location>
        <begin position="112"/>
        <end position="131"/>
    </location>
</feature>
<keyword evidence="1" id="KW-0812">Transmembrane</keyword>
<dbReference type="RefSeq" id="WP_176070603.1">
    <property type="nucleotide sequence ID" value="NZ_JABWMJ010000009.1"/>
</dbReference>
<keyword evidence="1" id="KW-1133">Transmembrane helix</keyword>
<protein>
    <submittedName>
        <fullName evidence="2">Uncharacterized protein</fullName>
    </submittedName>
</protein>
<reference evidence="2 3" key="1">
    <citation type="submission" date="2020-06" db="EMBL/GenBank/DDBJ databases">
        <title>Schlegella sp. ID0723 isolated from air conditioner.</title>
        <authorList>
            <person name="Kim D.Y."/>
            <person name="Kim D.-U."/>
        </authorList>
    </citation>
    <scope>NUCLEOTIDE SEQUENCE [LARGE SCALE GENOMIC DNA]</scope>
    <source>
        <strain evidence="2 3">ID0723</strain>
    </source>
</reference>
<dbReference type="AlphaFoldDB" id="A0A7Y6TY52"/>
<comment type="caution">
    <text evidence="2">The sequence shown here is derived from an EMBL/GenBank/DDBJ whole genome shotgun (WGS) entry which is preliminary data.</text>
</comment>
<proteinExistence type="predicted"/>